<dbReference type="Pfam" id="PF11603">
    <property type="entry name" value="Sir1"/>
    <property type="match status" value="1"/>
</dbReference>
<feature type="region of interest" description="Disordered" evidence="1">
    <location>
        <begin position="595"/>
        <end position="642"/>
    </location>
</feature>
<dbReference type="OrthoDB" id="4039556at2759"/>
<dbReference type="InterPro" id="IPR037240">
    <property type="entry name" value="ORC1-binding_dom"/>
</dbReference>
<dbReference type="STRING" id="1071378.G0W7A8"/>
<proteinExistence type="predicted"/>
<evidence type="ECO:0000259" key="2">
    <source>
        <dbReference type="Pfam" id="PF11603"/>
    </source>
</evidence>
<dbReference type="RefSeq" id="XP_003668912.1">
    <property type="nucleotide sequence ID" value="XM_003668864.1"/>
</dbReference>
<dbReference type="InterPro" id="IPR027417">
    <property type="entry name" value="P-loop_NTPase"/>
</dbReference>
<dbReference type="AlphaFoldDB" id="G0W7A8"/>
<dbReference type="GeneID" id="11497638"/>
<dbReference type="SUPFAM" id="SSF52540">
    <property type="entry name" value="P-loop containing nucleoside triphosphate hydrolases"/>
    <property type="match status" value="1"/>
</dbReference>
<dbReference type="HOGENOM" id="CLU_003044_2_0_1"/>
<evidence type="ECO:0000313" key="4">
    <source>
        <dbReference type="Proteomes" id="UP000000689"/>
    </source>
</evidence>
<evidence type="ECO:0000256" key="1">
    <source>
        <dbReference type="SAM" id="MobiDB-lite"/>
    </source>
</evidence>
<dbReference type="Proteomes" id="UP000000689">
    <property type="component" value="Chromosome 2"/>
</dbReference>
<dbReference type="Gene3D" id="3.40.50.300">
    <property type="entry name" value="P-loop containing nucleotide triphosphate hydrolases"/>
    <property type="match status" value="1"/>
</dbReference>
<dbReference type="InterPro" id="IPR021646">
    <property type="entry name" value="Sir1_ORC-binding"/>
</dbReference>
<dbReference type="SUPFAM" id="SSF144005">
    <property type="entry name" value="ORC1-binding domain"/>
    <property type="match status" value="1"/>
</dbReference>
<protein>
    <recommendedName>
        <fullName evidence="2">Sir1 ORC-binding domain-containing protein</fullName>
    </recommendedName>
</protein>
<dbReference type="eggNOG" id="ENOG502QWCT">
    <property type="taxonomic scope" value="Eukaryota"/>
</dbReference>
<accession>G0W7A8</accession>
<dbReference type="KEGG" id="ndi:NDAI_0B06380"/>
<organism evidence="3 4">
    <name type="scientific">Naumovozyma dairenensis (strain ATCC 10597 / BCRC 20456 / CBS 421 / NBRC 0211 / NRRL Y-12639)</name>
    <name type="common">Saccharomyces dairenensis</name>
    <dbReference type="NCBI Taxonomy" id="1071378"/>
    <lineage>
        <taxon>Eukaryota</taxon>
        <taxon>Fungi</taxon>
        <taxon>Dikarya</taxon>
        <taxon>Ascomycota</taxon>
        <taxon>Saccharomycotina</taxon>
        <taxon>Saccharomycetes</taxon>
        <taxon>Saccharomycetales</taxon>
        <taxon>Saccharomycetaceae</taxon>
        <taxon>Naumovozyma</taxon>
    </lineage>
</organism>
<keyword evidence="4" id="KW-1185">Reference proteome</keyword>
<dbReference type="EMBL" id="HE580268">
    <property type="protein sequence ID" value="CCD23669.1"/>
    <property type="molecule type" value="Genomic_DNA"/>
</dbReference>
<reference evidence="3 4" key="1">
    <citation type="journal article" date="2011" name="Proc. Natl. Acad. Sci. U.S.A.">
        <title>Evolutionary erosion of yeast sex chromosomes by mating-type switching accidents.</title>
        <authorList>
            <person name="Gordon J.L."/>
            <person name="Armisen D."/>
            <person name="Proux-Wera E."/>
            <person name="Oheigeartaigh S.S."/>
            <person name="Byrne K.P."/>
            <person name="Wolfe K.H."/>
        </authorList>
    </citation>
    <scope>NUCLEOTIDE SEQUENCE [LARGE SCALE GENOMIC DNA]</scope>
    <source>
        <strain evidence="4">ATCC 10597 / BCRC 20456 / CBS 421 / NBRC 0211 / NRRL Y-12639</strain>
    </source>
</reference>
<gene>
    <name evidence="3" type="primary">NDAI0B06380</name>
    <name evidence="3" type="ordered locus">NDAI_0B06380</name>
</gene>
<name>G0W7A8_NAUDC</name>
<evidence type="ECO:0000313" key="3">
    <source>
        <dbReference type="EMBL" id="CCD23669.1"/>
    </source>
</evidence>
<feature type="domain" description="Sir1 ORC-binding" evidence="2">
    <location>
        <begin position="6"/>
        <end position="125"/>
    </location>
</feature>
<feature type="compositionally biased region" description="Acidic residues" evidence="1">
    <location>
        <begin position="616"/>
        <end position="642"/>
    </location>
</feature>
<sequence>MEVIEIDKNHWVIDNFLVEENDGVKRIRHFTGTNKTMPQYTIDKLKLMNTINLKELKDAYPYTSLIPCQSKLLFAHVQTFTYEFYRKGEGFHKVNARTAKIFRNISSPFTVIPLILKGCPVKYLYYQNNLLQTNVIPPAFNRIIHSHNSSFFVRTLCLENIKLKTSDIKILLDYQAVKLIYQNRSVGMATRIYKDVREEYKERPFIQSMISLVTKIAFPPQYRSTTLSQYARTFAFTLYLIDNFRKFSFATPRICNNLPIPLFNIESTIEERTEKYSDFFCYLYDSKDKALACINILFRVMAFDWNRSMETKFEVKTLNHFKSTMDAFKAISIYLCLHRHIHPTYKYSNTDKYFITDCSTVWDWIKRTYSMLMNDYHTTKVISKPCAPDGYLIGGLRFSRQYIQIFYQDIINRYDSNLEVIKKSYLNVQAPSVMGRKLLGTQGLCLEEDRANHKGSLVNLFPMELISKFLPYLSTAQIVEEEAKQEIKSAIDDMGVSLMWLIYFSTGGPYRFPDLQILKYAGNERNIFFDATVKCIELDTTYSKSRFSKRLCKVVDQHTTFYLVHYILVCRSLLNNILGDFYAEINRDLFASGRKPNSVADDERNNVESKNSMGNVDEDEDEEESNQLFDEEEDAEEDADENKDDIIVPPINIFNEGKNLTDLDYSRQILHSTLFIDINTNKIVHYERFKKFISQYPSSWEGKRLTFRDMRHGMIGLLREYVASGYNERFELSKEEYAGHDANTGYTDYAVNPYKARHTPISKRSEVLSKLWQEWLGLRTYHEKKTFTPLHRTKEPKLSSLTQSLYDISYVKTSFFYDSRCLPEQENMMLLDIYMGQAKLHPIQISPNDDAFNLYKLPIYALSEVASNKNQISFIFEPTLSAKILTLQRLSEIKSSLKVGDFDSIVNIKTGPEEHDFTCSIYVGTFENLMECSFCDLIHKWDETMVNLSLCYVVINCFEKVNQNLFKDLNIGSLKWFFKILLFTKIDARQQTKTLMKNIGIFKPLISVKRIDISECIYYHNLLKELPLKDVYKELWKEESGYGTLQKCCSYSKRYLQLFNSRTNKKIVIISKQADAADALHAMLGDISIKITEKIDIRERFRLMDNFREQSNSKILIGTKVLLDFPNVENVALVLLMDYMRTISDYITFSSMITKENGIISSIFCEGSFEKDSMTLDCPTNQIRKFYGISETQPCNCCNNSNERVRELLIEVHGDD</sequence>